<proteinExistence type="inferred from homology"/>
<evidence type="ECO:0000256" key="8">
    <source>
        <dbReference type="HAMAP-Rule" id="MF_00127"/>
    </source>
</evidence>
<comment type="catalytic activity">
    <reaction evidence="7 8">
        <text>tRNA(His) + L-histidine + ATP = L-histidyl-tRNA(His) + AMP + diphosphate + H(+)</text>
        <dbReference type="Rhea" id="RHEA:17313"/>
        <dbReference type="Rhea" id="RHEA-COMP:9665"/>
        <dbReference type="Rhea" id="RHEA-COMP:9689"/>
        <dbReference type="ChEBI" id="CHEBI:15378"/>
        <dbReference type="ChEBI" id="CHEBI:30616"/>
        <dbReference type="ChEBI" id="CHEBI:33019"/>
        <dbReference type="ChEBI" id="CHEBI:57595"/>
        <dbReference type="ChEBI" id="CHEBI:78442"/>
        <dbReference type="ChEBI" id="CHEBI:78527"/>
        <dbReference type="ChEBI" id="CHEBI:456215"/>
        <dbReference type="EC" id="6.1.1.21"/>
    </reaction>
</comment>
<dbReference type="GO" id="GO:0004821">
    <property type="term" value="F:histidine-tRNA ligase activity"/>
    <property type="evidence" value="ECO:0007669"/>
    <property type="project" value="UniProtKB-UniRule"/>
</dbReference>
<sequence>MELKTVKGMQDFLPEQAAKKQLIEETFRKVFERYGFKPMETPALEDFSLLSKKGAAGEAIKEEIYYFKDKGNRELGMRFDLTVPLARVVASNPSMPKPFKRYQIEKVWRYDQPQQKRWREFTQADADIIGTGSILAEFEIIAMTIDALKELGLKGKVKVNDRRLLEEVALQSGVKKEQLAECFRSIDKLDKIGKQGVEKELKEKGINTQILGQLTADLNSLQKKAKTAALLKELFEMLKENGVEQFVQFDLSLARGLEYYTGIVFEVVVEGPSIGGGGRYDNLIESFGGQQTPAIGISFGVERILDLLENKTKLENKTLVFVAPLKEEFNGAALKLAQQIRSLGIGVEIDLMQRKVGKNMEYVNKEGIPFAIVLGEKEVKEKKFRLKEMKAGKETEIKMSELEKLAKTVKSST</sequence>
<dbReference type="GO" id="GO:0006427">
    <property type="term" value="P:histidyl-tRNA aminoacylation"/>
    <property type="evidence" value="ECO:0007669"/>
    <property type="project" value="UniProtKB-UniRule"/>
</dbReference>
<feature type="binding site" evidence="9">
    <location>
        <position position="123"/>
    </location>
    <ligand>
        <name>L-histidine</name>
        <dbReference type="ChEBI" id="CHEBI:57595"/>
    </ligand>
</feature>
<feature type="binding site" evidence="9">
    <location>
        <begin position="80"/>
        <end position="82"/>
    </location>
    <ligand>
        <name>L-histidine</name>
        <dbReference type="ChEBI" id="CHEBI:57595"/>
    </ligand>
</feature>
<dbReference type="Pfam" id="PF13393">
    <property type="entry name" value="tRNA-synt_His"/>
    <property type="match status" value="1"/>
</dbReference>
<organism evidence="11 13">
    <name type="scientific">Candidatus Iainarchaeum sp</name>
    <dbReference type="NCBI Taxonomy" id="3101447"/>
    <lineage>
        <taxon>Archaea</taxon>
        <taxon>Candidatus Iainarchaeota</taxon>
        <taxon>Candidatus Iainarchaeia</taxon>
        <taxon>Candidatus Iainarchaeales</taxon>
        <taxon>Candidatus Iainarchaeaceae</taxon>
        <taxon>Candidatus Iainarchaeum</taxon>
    </lineage>
</organism>
<feature type="domain" description="Aminoacyl-transfer RNA synthetases class-II family profile" evidence="10">
    <location>
        <begin position="1"/>
        <end position="324"/>
    </location>
</feature>
<name>A0A7J4IXH1_9ARCH</name>
<dbReference type="CDD" id="cd00859">
    <property type="entry name" value="HisRS_anticodon"/>
    <property type="match status" value="1"/>
</dbReference>
<dbReference type="PIRSF" id="PIRSF001549">
    <property type="entry name" value="His-tRNA_synth"/>
    <property type="match status" value="1"/>
</dbReference>
<dbReference type="InterPro" id="IPR006195">
    <property type="entry name" value="aa-tRNA-synth_II"/>
</dbReference>
<evidence type="ECO:0000256" key="6">
    <source>
        <dbReference type="ARBA" id="ARBA00023146"/>
    </source>
</evidence>
<dbReference type="Proteomes" id="UP000577419">
    <property type="component" value="Unassembled WGS sequence"/>
</dbReference>
<feature type="binding site" evidence="9">
    <location>
        <position position="109"/>
    </location>
    <ligand>
        <name>L-histidine</name>
        <dbReference type="ChEBI" id="CHEBI:57595"/>
    </ligand>
</feature>
<dbReference type="Gene3D" id="3.40.50.800">
    <property type="entry name" value="Anticodon-binding domain"/>
    <property type="match status" value="1"/>
</dbReference>
<dbReference type="InterPro" id="IPR036621">
    <property type="entry name" value="Anticodon-bd_dom_sf"/>
</dbReference>
<keyword evidence="2 8" id="KW-0436">Ligase</keyword>
<reference evidence="12" key="3">
    <citation type="submission" date="2021-05" db="EMBL/GenBank/DDBJ databases">
        <title>Protein family content uncovers lineage relationships and bacterial pathway maintenance mechanisms in DPANN archaea.</title>
        <authorList>
            <person name="Castelle C.J."/>
            <person name="Meheust R."/>
            <person name="Jaffe A.L."/>
            <person name="Seitz K."/>
            <person name="Gong X."/>
            <person name="Baker B.J."/>
            <person name="Banfield J.F."/>
        </authorList>
    </citation>
    <scope>NUCLEOTIDE SEQUENCE</scope>
    <source>
        <strain evidence="12">RIFCSPHIGHO2_01_FULL_GW2011_AR10_43_9</strain>
    </source>
</reference>
<keyword evidence="3 8" id="KW-0547">Nucleotide-binding</keyword>
<evidence type="ECO:0000256" key="2">
    <source>
        <dbReference type="ARBA" id="ARBA00022598"/>
    </source>
</evidence>
<reference evidence="11" key="1">
    <citation type="journal article" date="2020" name="bioRxiv">
        <title>A rank-normalized archaeal taxonomy based on genome phylogeny resolves widespread incomplete and uneven classifications.</title>
        <authorList>
            <person name="Rinke C."/>
            <person name="Chuvochina M."/>
            <person name="Mussig A.J."/>
            <person name="Chaumeil P.-A."/>
            <person name="Waite D.W."/>
            <person name="Whitman W.B."/>
            <person name="Parks D.H."/>
            <person name="Hugenholtz P."/>
        </authorList>
    </citation>
    <scope>NUCLEOTIDE SEQUENCE</scope>
    <source>
        <strain evidence="11">UBA10011</strain>
    </source>
</reference>
<dbReference type="InterPro" id="IPR041715">
    <property type="entry name" value="HisRS-like_core"/>
</dbReference>
<dbReference type="EC" id="6.1.1.21" evidence="8"/>
<keyword evidence="5 8" id="KW-0648">Protein biosynthesis</keyword>
<dbReference type="InterPro" id="IPR004154">
    <property type="entry name" value="Anticodon-bd"/>
</dbReference>
<dbReference type="HAMAP" id="MF_00127">
    <property type="entry name" value="His_tRNA_synth"/>
    <property type="match status" value="1"/>
</dbReference>
<dbReference type="Gene3D" id="3.30.930.10">
    <property type="entry name" value="Bira Bifunctional Protein, Domain 2"/>
    <property type="match status" value="1"/>
</dbReference>
<feature type="binding site" evidence="9">
    <location>
        <begin position="259"/>
        <end position="260"/>
    </location>
    <ligand>
        <name>L-histidine</name>
        <dbReference type="ChEBI" id="CHEBI:57595"/>
    </ligand>
</feature>
<dbReference type="SUPFAM" id="SSF55681">
    <property type="entry name" value="Class II aaRS and biotin synthetases"/>
    <property type="match status" value="1"/>
</dbReference>
<evidence type="ECO:0000313" key="12">
    <source>
        <dbReference type="EMBL" id="MBS3059442.1"/>
    </source>
</evidence>
<evidence type="ECO:0000313" key="11">
    <source>
        <dbReference type="EMBL" id="HIH08949.1"/>
    </source>
</evidence>
<evidence type="ECO:0000259" key="10">
    <source>
        <dbReference type="PROSITE" id="PS50862"/>
    </source>
</evidence>
<accession>A0A7J4IXH1</accession>
<dbReference type="SUPFAM" id="SSF52954">
    <property type="entry name" value="Class II aaRS ABD-related"/>
    <property type="match status" value="1"/>
</dbReference>
<protein>
    <recommendedName>
        <fullName evidence="8">Histidine--tRNA ligase</fullName>
        <ecNumber evidence="8">6.1.1.21</ecNumber>
    </recommendedName>
    <alternativeName>
        <fullName evidence="8">Histidyl-tRNA synthetase</fullName>
        <shortName evidence="8">HisRS</shortName>
    </alternativeName>
</protein>
<dbReference type="InterPro" id="IPR004516">
    <property type="entry name" value="HisRS/HisZ"/>
</dbReference>
<dbReference type="GO" id="GO:0005524">
    <property type="term" value="F:ATP binding"/>
    <property type="evidence" value="ECO:0007669"/>
    <property type="project" value="UniProtKB-UniRule"/>
</dbReference>
<dbReference type="PANTHER" id="PTHR11476">
    <property type="entry name" value="HISTIDYL-TRNA SYNTHETASE"/>
    <property type="match status" value="1"/>
</dbReference>
<dbReference type="NCBIfam" id="TIGR00442">
    <property type="entry name" value="hisS"/>
    <property type="match status" value="1"/>
</dbReference>
<comment type="similarity">
    <text evidence="1 8">Belongs to the class-II aminoacyl-tRNA synthetase family.</text>
</comment>
<dbReference type="EMBL" id="DUFG01000032">
    <property type="protein sequence ID" value="HIH08949.1"/>
    <property type="molecule type" value="Genomic_DNA"/>
</dbReference>
<comment type="subcellular location">
    <subcellularLocation>
        <location evidence="8">Cytoplasm</location>
    </subcellularLocation>
</comment>
<dbReference type="CDD" id="cd00773">
    <property type="entry name" value="HisRS-like_core"/>
    <property type="match status" value="1"/>
</dbReference>
<dbReference type="Proteomes" id="UP000683213">
    <property type="component" value="Unassembled WGS sequence"/>
</dbReference>
<evidence type="ECO:0000256" key="4">
    <source>
        <dbReference type="ARBA" id="ARBA00022840"/>
    </source>
</evidence>
<comment type="caution">
    <text evidence="11">The sequence shown here is derived from an EMBL/GenBank/DDBJ whole genome shotgun (WGS) entry which is preliminary data.</text>
</comment>
<feature type="binding site" evidence="9">
    <location>
        <position position="127"/>
    </location>
    <ligand>
        <name>L-histidine</name>
        <dbReference type="ChEBI" id="CHEBI:57595"/>
    </ligand>
</feature>
<dbReference type="InterPro" id="IPR015807">
    <property type="entry name" value="His-tRNA-ligase"/>
</dbReference>
<dbReference type="InterPro" id="IPR045864">
    <property type="entry name" value="aa-tRNA-synth_II/BPL/LPL"/>
</dbReference>
<evidence type="ECO:0000256" key="7">
    <source>
        <dbReference type="ARBA" id="ARBA00047639"/>
    </source>
</evidence>
<evidence type="ECO:0000256" key="1">
    <source>
        <dbReference type="ARBA" id="ARBA00008226"/>
    </source>
</evidence>
<reference evidence="12" key="2">
    <citation type="submission" date="2021-03" db="EMBL/GenBank/DDBJ databases">
        <authorList>
            <person name="Jaffe A."/>
        </authorList>
    </citation>
    <scope>NUCLEOTIDE SEQUENCE</scope>
    <source>
        <strain evidence="12">RIFCSPHIGHO2_01_FULL_GW2011_AR10_43_9</strain>
    </source>
</reference>
<evidence type="ECO:0000313" key="13">
    <source>
        <dbReference type="Proteomes" id="UP000577419"/>
    </source>
</evidence>
<dbReference type="InterPro" id="IPR033656">
    <property type="entry name" value="HisRS_anticodon"/>
</dbReference>
<dbReference type="PANTHER" id="PTHR11476:SF7">
    <property type="entry name" value="HISTIDINE--TRNA LIGASE"/>
    <property type="match status" value="1"/>
</dbReference>
<keyword evidence="8" id="KW-0963">Cytoplasm</keyword>
<dbReference type="EMBL" id="JAGVWF010000046">
    <property type="protein sequence ID" value="MBS3059442.1"/>
    <property type="molecule type" value="Genomic_DNA"/>
</dbReference>
<dbReference type="PROSITE" id="PS50862">
    <property type="entry name" value="AA_TRNA_LIGASE_II"/>
    <property type="match status" value="1"/>
</dbReference>
<dbReference type="GO" id="GO:0005737">
    <property type="term" value="C:cytoplasm"/>
    <property type="evidence" value="ECO:0007669"/>
    <property type="project" value="UniProtKB-SubCell"/>
</dbReference>
<dbReference type="AlphaFoldDB" id="A0A7J4IXH1"/>
<keyword evidence="4 8" id="KW-0067">ATP-binding</keyword>
<evidence type="ECO:0000256" key="9">
    <source>
        <dbReference type="PIRSR" id="PIRSR001549-1"/>
    </source>
</evidence>
<feature type="binding site" evidence="9">
    <location>
        <position position="255"/>
    </location>
    <ligand>
        <name>L-histidine</name>
        <dbReference type="ChEBI" id="CHEBI:57595"/>
    </ligand>
</feature>
<gene>
    <name evidence="8 11" type="primary">hisS</name>
    <name evidence="11" type="ORF">HA237_06320</name>
    <name evidence="12" type="ORF">J4224_03400</name>
</gene>
<keyword evidence="6 8" id="KW-0030">Aminoacyl-tRNA synthetase</keyword>
<evidence type="ECO:0000256" key="5">
    <source>
        <dbReference type="ARBA" id="ARBA00022917"/>
    </source>
</evidence>
<dbReference type="Pfam" id="PF03129">
    <property type="entry name" value="HGTP_anticodon"/>
    <property type="match status" value="1"/>
</dbReference>
<evidence type="ECO:0000256" key="3">
    <source>
        <dbReference type="ARBA" id="ARBA00022741"/>
    </source>
</evidence>